<dbReference type="InterPro" id="IPR046080">
    <property type="entry name" value="DUF6098"/>
</dbReference>
<dbReference type="STRING" id="1068978.AMETH_3395"/>
<accession>A0A076N0X9</accession>
<evidence type="ECO:0000313" key="2">
    <source>
        <dbReference type="Proteomes" id="UP000062973"/>
    </source>
</evidence>
<sequence>MAVAGHLCGMAVEDSLPTLHRLADLAALLIPGAVVYVRYSPGPESDAEHPSTDHESGLEMPGVSVNPLNAPGWWSLPVEDWLARRIVQYAHQQAEGARPWVLTGKEVDFGPDNEPLLVDVEPIAWISEDLVREAHERYHSRLDTGRATHED</sequence>
<dbReference type="AlphaFoldDB" id="A0A076N0X9"/>
<name>A0A076N0X9_AMYME</name>
<gene>
    <name evidence="1" type="ORF">AMETH_3395</name>
</gene>
<dbReference type="PATRIC" id="fig|1068978.7.peg.3629"/>
<dbReference type="HOGENOM" id="CLU_116748_1_0_11"/>
<dbReference type="Proteomes" id="UP000062973">
    <property type="component" value="Chromosome"/>
</dbReference>
<keyword evidence="2" id="KW-1185">Reference proteome</keyword>
<proteinExistence type="predicted"/>
<organism evidence="1 2">
    <name type="scientific">Amycolatopsis methanolica 239</name>
    <dbReference type="NCBI Taxonomy" id="1068978"/>
    <lineage>
        <taxon>Bacteria</taxon>
        <taxon>Bacillati</taxon>
        <taxon>Actinomycetota</taxon>
        <taxon>Actinomycetes</taxon>
        <taxon>Pseudonocardiales</taxon>
        <taxon>Pseudonocardiaceae</taxon>
        <taxon>Amycolatopsis</taxon>
        <taxon>Amycolatopsis methanolica group</taxon>
    </lineage>
</organism>
<evidence type="ECO:0000313" key="1">
    <source>
        <dbReference type="EMBL" id="AIJ23487.1"/>
    </source>
</evidence>
<dbReference type="Pfam" id="PF19593">
    <property type="entry name" value="DUF6098"/>
    <property type="match status" value="1"/>
</dbReference>
<dbReference type="eggNOG" id="ENOG5032XAF">
    <property type="taxonomic scope" value="Bacteria"/>
</dbReference>
<reference evidence="1 2" key="1">
    <citation type="submission" date="2014-07" db="EMBL/GenBank/DDBJ databases">
        <title>Whole Genome Sequence of the Amycolatopsis methanolica 239.</title>
        <authorList>
            <person name="Tang B."/>
        </authorList>
    </citation>
    <scope>NUCLEOTIDE SEQUENCE [LARGE SCALE GENOMIC DNA]</scope>
    <source>
        <strain evidence="1 2">239</strain>
    </source>
</reference>
<dbReference type="KEGG" id="amq:AMETH_3395"/>
<dbReference type="EMBL" id="CP009110">
    <property type="protein sequence ID" value="AIJ23487.1"/>
    <property type="molecule type" value="Genomic_DNA"/>
</dbReference>
<protein>
    <submittedName>
        <fullName evidence="1">Uncharacterized protein</fullName>
    </submittedName>
</protein>